<dbReference type="EMBL" id="JAWDGP010003693">
    <property type="protein sequence ID" value="KAK3771634.1"/>
    <property type="molecule type" value="Genomic_DNA"/>
</dbReference>
<organism evidence="6 7">
    <name type="scientific">Elysia crispata</name>
    <name type="common">lettuce slug</name>
    <dbReference type="NCBI Taxonomy" id="231223"/>
    <lineage>
        <taxon>Eukaryota</taxon>
        <taxon>Metazoa</taxon>
        <taxon>Spiralia</taxon>
        <taxon>Lophotrochozoa</taxon>
        <taxon>Mollusca</taxon>
        <taxon>Gastropoda</taxon>
        <taxon>Heterobranchia</taxon>
        <taxon>Euthyneura</taxon>
        <taxon>Panpulmonata</taxon>
        <taxon>Sacoglossa</taxon>
        <taxon>Placobranchoidea</taxon>
        <taxon>Plakobranchidae</taxon>
        <taxon>Elysia</taxon>
    </lineage>
</organism>
<evidence type="ECO:0000256" key="2">
    <source>
        <dbReference type="ARBA" id="ARBA00022737"/>
    </source>
</evidence>
<name>A0AAE0ZLE8_9GAST</name>
<evidence type="ECO:0000256" key="1">
    <source>
        <dbReference type="ARBA" id="ARBA00022536"/>
    </source>
</evidence>
<feature type="disulfide bond" evidence="4">
    <location>
        <begin position="334"/>
        <end position="343"/>
    </location>
</feature>
<reference evidence="6" key="1">
    <citation type="journal article" date="2023" name="G3 (Bethesda)">
        <title>A reference genome for the long-term kleptoplast-retaining sea slug Elysia crispata morphotype clarki.</title>
        <authorList>
            <person name="Eastman K.E."/>
            <person name="Pendleton A.L."/>
            <person name="Shaikh M.A."/>
            <person name="Suttiyut T."/>
            <person name="Ogas R."/>
            <person name="Tomko P."/>
            <person name="Gavelis G."/>
            <person name="Widhalm J.R."/>
            <person name="Wisecaver J.H."/>
        </authorList>
    </citation>
    <scope>NUCLEOTIDE SEQUENCE</scope>
    <source>
        <strain evidence="6">ECLA1</strain>
    </source>
</reference>
<dbReference type="InterPro" id="IPR000742">
    <property type="entry name" value="EGF"/>
</dbReference>
<dbReference type="Gene3D" id="2.10.25.10">
    <property type="entry name" value="Laminin"/>
    <property type="match status" value="3"/>
</dbReference>
<dbReference type="InterPro" id="IPR051022">
    <property type="entry name" value="Notch_Cell-Fate_Det"/>
</dbReference>
<dbReference type="AlphaFoldDB" id="A0AAE0ZLE8"/>
<evidence type="ECO:0000259" key="5">
    <source>
        <dbReference type="PROSITE" id="PS50026"/>
    </source>
</evidence>
<dbReference type="SMART" id="SM00181">
    <property type="entry name" value="EGF"/>
    <property type="match status" value="3"/>
</dbReference>
<dbReference type="PANTHER" id="PTHR24049:SF30">
    <property type="match status" value="1"/>
</dbReference>
<keyword evidence="7" id="KW-1185">Reference proteome</keyword>
<dbReference type="SUPFAM" id="SSF57196">
    <property type="entry name" value="EGF/Laminin"/>
    <property type="match status" value="1"/>
</dbReference>
<sequence>MHFFLSAELDYNARRLYEMACHIGQTVVLLVILCLSAWCSKATYLRQRVEKVSEQKDAPFSWPLTALRAKVVGAAASFLSHALAAAFGGSGFHPGENQKNSQTCIHHCYTFGLRCKNGAICEAFPTEKGCKMACRKADGGKKEERKKGAGSLKSFLKKNNLIPVTFPETEDAKDKSKKSHICDDQCNIFSSRCKEGTMCVTITTETGCDMKCRAPDGSETDLGSHISTVPPSTLRPLSERRCKHSDKECTHGTCKDGFSCTCDRGYKGELCSKQECNLCSHGVCYFKSPRVLACDCDPGWGGPFCHEPYCSRKCKNGGSCIWDVKPKPSMICTCRDPWIGDYCERMRSTRSPTNILPKNTQAAVTDTDGEKGSLSVRSEIWAYKELQASNKRNSICVKT</sequence>
<feature type="disulfide bond" evidence="4">
    <location>
        <begin position="262"/>
        <end position="271"/>
    </location>
</feature>
<dbReference type="PROSITE" id="PS00022">
    <property type="entry name" value="EGF_1"/>
    <property type="match status" value="2"/>
</dbReference>
<comment type="caution">
    <text evidence="4">Lacks conserved residue(s) required for the propagation of feature annotation.</text>
</comment>
<comment type="caution">
    <text evidence="6">The sequence shown here is derived from an EMBL/GenBank/DDBJ whole genome shotgun (WGS) entry which is preliminary data.</text>
</comment>
<evidence type="ECO:0000256" key="4">
    <source>
        <dbReference type="PROSITE-ProRule" id="PRU00076"/>
    </source>
</evidence>
<feature type="domain" description="EGF-like" evidence="5">
    <location>
        <begin position="306"/>
        <end position="344"/>
    </location>
</feature>
<keyword evidence="2" id="KW-0677">Repeat</keyword>
<evidence type="ECO:0000313" key="6">
    <source>
        <dbReference type="EMBL" id="KAK3771634.1"/>
    </source>
</evidence>
<dbReference type="Proteomes" id="UP001283361">
    <property type="component" value="Unassembled WGS sequence"/>
</dbReference>
<keyword evidence="3 4" id="KW-1015">Disulfide bond</keyword>
<dbReference type="PROSITE" id="PS50026">
    <property type="entry name" value="EGF_3"/>
    <property type="match status" value="2"/>
</dbReference>
<dbReference type="PANTHER" id="PTHR24049">
    <property type="entry name" value="CRUMBS FAMILY MEMBER"/>
    <property type="match status" value="1"/>
</dbReference>
<accession>A0AAE0ZLE8</accession>
<proteinExistence type="predicted"/>
<dbReference type="PROSITE" id="PS01186">
    <property type="entry name" value="EGF_2"/>
    <property type="match status" value="2"/>
</dbReference>
<feature type="domain" description="EGF-like" evidence="5">
    <location>
        <begin position="245"/>
        <end position="272"/>
    </location>
</feature>
<evidence type="ECO:0000313" key="7">
    <source>
        <dbReference type="Proteomes" id="UP001283361"/>
    </source>
</evidence>
<keyword evidence="1 4" id="KW-0245">EGF-like domain</keyword>
<protein>
    <recommendedName>
        <fullName evidence="5">EGF-like domain-containing protein</fullName>
    </recommendedName>
</protein>
<evidence type="ECO:0000256" key="3">
    <source>
        <dbReference type="ARBA" id="ARBA00023157"/>
    </source>
</evidence>
<feature type="disulfide bond" evidence="4">
    <location>
        <begin position="310"/>
        <end position="320"/>
    </location>
</feature>
<gene>
    <name evidence="6" type="ORF">RRG08_047890</name>
</gene>